<feature type="compositionally biased region" description="Basic and acidic residues" evidence="1">
    <location>
        <begin position="53"/>
        <end position="64"/>
    </location>
</feature>
<feature type="compositionally biased region" description="Low complexity" evidence="1">
    <location>
        <begin position="40"/>
        <end position="52"/>
    </location>
</feature>
<feature type="compositionally biased region" description="Polar residues" evidence="1">
    <location>
        <begin position="124"/>
        <end position="133"/>
    </location>
</feature>
<dbReference type="EMBL" id="CAACVG010011024">
    <property type="protein sequence ID" value="VEN57224.1"/>
    <property type="molecule type" value="Genomic_DNA"/>
</dbReference>
<evidence type="ECO:0000313" key="2">
    <source>
        <dbReference type="EMBL" id="VEN57224.1"/>
    </source>
</evidence>
<evidence type="ECO:0000313" key="3">
    <source>
        <dbReference type="Proteomes" id="UP000410492"/>
    </source>
</evidence>
<feature type="compositionally biased region" description="Polar residues" evidence="1">
    <location>
        <begin position="191"/>
        <end position="208"/>
    </location>
</feature>
<reference evidence="2 3" key="1">
    <citation type="submission" date="2019-01" db="EMBL/GenBank/DDBJ databases">
        <authorList>
            <person name="Sayadi A."/>
        </authorList>
    </citation>
    <scope>NUCLEOTIDE SEQUENCE [LARGE SCALE GENOMIC DNA]</scope>
</reference>
<dbReference type="AlphaFoldDB" id="A0A653DAM0"/>
<feature type="compositionally biased region" description="Basic and acidic residues" evidence="1">
    <location>
        <begin position="12"/>
        <end position="30"/>
    </location>
</feature>
<feature type="region of interest" description="Disordered" evidence="1">
    <location>
        <begin position="1"/>
        <end position="232"/>
    </location>
</feature>
<feature type="compositionally biased region" description="Basic and acidic residues" evidence="1">
    <location>
        <begin position="102"/>
        <end position="119"/>
    </location>
</feature>
<sequence length="232" mass="25889">MARPRSGTWGSKSEKPYKTTKEAKHEAKQEAKKKRDRQPSSATTSGSNSRSSSTERRKSDDASPKRVRNRSNSDASKKKGSAFMASMKSAMVHTGLMHAKKPKDGSAHPVRDDDSDVRYYHTVTAATSSSRSPMTKVMDIFRKPHVPPPPPMPSDDDRKEKKKKDKHHDGVHSRPRAPRDGSAHPVRDGTSDTQYYHTVTGASSSRSPMTKVMDIFRNRSHASVPPEDRKRV</sequence>
<protein>
    <submittedName>
        <fullName evidence="2">Uncharacterized protein</fullName>
    </submittedName>
</protein>
<accession>A0A653DAM0</accession>
<evidence type="ECO:0000256" key="1">
    <source>
        <dbReference type="SAM" id="MobiDB-lite"/>
    </source>
</evidence>
<dbReference type="OrthoDB" id="449052at2759"/>
<keyword evidence="3" id="KW-1185">Reference proteome</keyword>
<gene>
    <name evidence="2" type="ORF">CALMAC_LOCUS15890</name>
</gene>
<proteinExistence type="predicted"/>
<organism evidence="2 3">
    <name type="scientific">Callosobruchus maculatus</name>
    <name type="common">Southern cowpea weevil</name>
    <name type="synonym">Pulse bruchid</name>
    <dbReference type="NCBI Taxonomy" id="64391"/>
    <lineage>
        <taxon>Eukaryota</taxon>
        <taxon>Metazoa</taxon>
        <taxon>Ecdysozoa</taxon>
        <taxon>Arthropoda</taxon>
        <taxon>Hexapoda</taxon>
        <taxon>Insecta</taxon>
        <taxon>Pterygota</taxon>
        <taxon>Neoptera</taxon>
        <taxon>Endopterygota</taxon>
        <taxon>Coleoptera</taxon>
        <taxon>Polyphaga</taxon>
        <taxon>Cucujiformia</taxon>
        <taxon>Chrysomeloidea</taxon>
        <taxon>Chrysomelidae</taxon>
        <taxon>Bruchinae</taxon>
        <taxon>Bruchini</taxon>
        <taxon>Callosobruchus</taxon>
    </lineage>
</organism>
<name>A0A653DAM0_CALMS</name>
<dbReference type="Proteomes" id="UP000410492">
    <property type="component" value="Unassembled WGS sequence"/>
</dbReference>
<feature type="compositionally biased region" description="Basic and acidic residues" evidence="1">
    <location>
        <begin position="167"/>
        <end position="190"/>
    </location>
</feature>
<feature type="non-terminal residue" evidence="2">
    <location>
        <position position="232"/>
    </location>
</feature>